<feature type="compositionally biased region" description="Low complexity" evidence="8">
    <location>
        <begin position="394"/>
        <end position="409"/>
    </location>
</feature>
<dbReference type="InterPro" id="IPR034892">
    <property type="entry name" value="PB1_NoxR"/>
</dbReference>
<dbReference type="Pfam" id="PF00564">
    <property type="entry name" value="PB1"/>
    <property type="match status" value="1"/>
</dbReference>
<dbReference type="PANTHER" id="PTHR15175">
    <property type="entry name" value="NEUTROPHIL CYTOSOLIC FACTOR 2, NEUTROPHIL NADPH OXIDASE FACTOR 2"/>
    <property type="match status" value="1"/>
</dbReference>
<dbReference type="eggNOG" id="KOG4225">
    <property type="taxonomic scope" value="Eukaryota"/>
</dbReference>
<dbReference type="Gene3D" id="1.25.40.10">
    <property type="entry name" value="Tetratricopeptide repeat domain"/>
    <property type="match status" value="1"/>
</dbReference>
<reference evidence="10 11" key="1">
    <citation type="journal article" date="2011" name="Genome Biol.">
        <title>Comparative genome sequence analysis underscores mycoparasitism as the ancestral life style of Trichoderma.</title>
        <authorList>
            <person name="Kubicek C.P."/>
            <person name="Herrera-Estrella A."/>
            <person name="Seidl-Seiboth V."/>
            <person name="Martinez D.A."/>
            <person name="Druzhinina I.S."/>
            <person name="Thon M."/>
            <person name="Zeilinger S."/>
            <person name="Casas-Flores S."/>
            <person name="Horwitz B.A."/>
            <person name="Mukherjee P.K."/>
            <person name="Mukherjee M."/>
            <person name="Kredics L."/>
            <person name="Alcaraz L.D."/>
            <person name="Aerts A."/>
            <person name="Antal Z."/>
            <person name="Atanasova L."/>
            <person name="Cervantes-Badillo M.G."/>
            <person name="Challacombe J."/>
            <person name="Chertkov O."/>
            <person name="McCluskey K."/>
            <person name="Coulpier F."/>
            <person name="Deshpande N."/>
            <person name="von Doehren H."/>
            <person name="Ebbole D.J."/>
            <person name="Esquivel-Naranjo E.U."/>
            <person name="Fekete E."/>
            <person name="Flipphi M."/>
            <person name="Glaser F."/>
            <person name="Gomez-Rodriguez E.Y."/>
            <person name="Gruber S."/>
            <person name="Han C."/>
            <person name="Henrissat B."/>
            <person name="Hermosa R."/>
            <person name="Hernandez-Onate M."/>
            <person name="Karaffa L."/>
            <person name="Kosti I."/>
            <person name="Le Crom S."/>
            <person name="Lindquist E."/>
            <person name="Lucas S."/>
            <person name="Luebeck M."/>
            <person name="Luebeck P.S."/>
            <person name="Margeot A."/>
            <person name="Metz B."/>
            <person name="Misra M."/>
            <person name="Nevalainen H."/>
            <person name="Omann M."/>
            <person name="Packer N."/>
            <person name="Perrone G."/>
            <person name="Uresti-Rivera E.E."/>
            <person name="Salamov A."/>
            <person name="Schmoll M."/>
            <person name="Seiboth B."/>
            <person name="Shapiro H."/>
            <person name="Sukno S."/>
            <person name="Tamayo-Ramos J.A."/>
            <person name="Tisch D."/>
            <person name="Wiest A."/>
            <person name="Wilkinson H.H."/>
            <person name="Zhang M."/>
            <person name="Coutinho P.M."/>
            <person name="Kenerley C.M."/>
            <person name="Monte E."/>
            <person name="Baker S.E."/>
            <person name="Grigoriev I.V."/>
        </authorList>
    </citation>
    <scope>NUCLEOTIDE SEQUENCE [LARGE SCALE GENOMIC DNA]</scope>
    <source>
        <strain evidence="11">ATCC 20476 / IMI 206040</strain>
    </source>
</reference>
<feature type="compositionally biased region" description="Polar residues" evidence="8">
    <location>
        <begin position="249"/>
        <end position="264"/>
    </location>
</feature>
<dbReference type="EMBL" id="ABDG02000018">
    <property type="protein sequence ID" value="EHK48735.1"/>
    <property type="molecule type" value="Genomic_DNA"/>
</dbReference>
<dbReference type="CDD" id="cd06408">
    <property type="entry name" value="PB1_NoxR"/>
    <property type="match status" value="1"/>
</dbReference>
<evidence type="ECO:0000259" key="9">
    <source>
        <dbReference type="PROSITE" id="PS51745"/>
    </source>
</evidence>
<dbReference type="InterPro" id="IPR000270">
    <property type="entry name" value="PB1_dom"/>
</dbReference>
<feature type="compositionally biased region" description="Acidic residues" evidence="8">
    <location>
        <begin position="372"/>
        <end position="385"/>
    </location>
</feature>
<feature type="region of interest" description="Disordered" evidence="8">
    <location>
        <begin position="394"/>
        <end position="413"/>
    </location>
</feature>
<evidence type="ECO:0000256" key="7">
    <source>
        <dbReference type="PROSITE-ProRule" id="PRU00339"/>
    </source>
</evidence>
<comment type="similarity">
    <text evidence="2">Belongs to the NCF2/NOXA1 family.</text>
</comment>
<dbReference type="STRING" id="452589.G9NLH3"/>
<dbReference type="InterPro" id="IPR053793">
    <property type="entry name" value="PB1-like"/>
</dbReference>
<feature type="compositionally biased region" description="Basic and acidic residues" evidence="8">
    <location>
        <begin position="333"/>
        <end position="342"/>
    </location>
</feature>
<sequence>MSLKQEIETWVAALARYDNNEFDDALGEFDKIGDTSKILFNMGVIHATLGEHEKAVECYQRAIRLDQYLAVAYFQQGVSNFLLGDFEEALANFNDTLLYLRGNSVIDYAQLGLLFKLYSCEVLFNRGLCYIYLQQKEAGMQDLAYAVKEKVVEDHNVIDEAIREEAEGYTVFSIPVGVVYRPNEAKVRNLKTKDYLGKARLVAASDRSNAFTGFAGSEMKNAKAEAKDDRPTENLSFAATNLVKPGIQSRRQQSEPPNNRSNAFPPTPPPENDRPSRGASVRSAGPRPNVGKLSIQTQESSRRYEKAVSPQERSKQHSRSASANPSRGFSTREPPRRQRAIEEESPYGDEGYDMYDGGRGSKQSRSRQQRYDDEDDGSDYDYGSFDEGEFEMVSSVRRGPGSVSRPSRAASRRPDIRKIRVKVHSDDVRYIMVGTSIEFSDFVDRIRDKFGLRRRFKIKMKDEDVPDDMITMGDQDDLDVAIQSAKSQAKRQRLDVGKMEIWVIEV</sequence>
<feature type="domain" description="PB1" evidence="9">
    <location>
        <begin position="418"/>
        <end position="506"/>
    </location>
</feature>
<proteinExistence type="inferred from homology"/>
<dbReference type="SMART" id="SM00028">
    <property type="entry name" value="TPR"/>
    <property type="match status" value="3"/>
</dbReference>
<keyword evidence="3" id="KW-0728">SH3 domain</keyword>
<dbReference type="GeneID" id="25783128"/>
<dbReference type="HOGENOM" id="CLU_020375_0_0_1"/>
<dbReference type="OrthoDB" id="9450131at2759"/>
<dbReference type="PANTHER" id="PTHR15175:SF0">
    <property type="entry name" value="SH3 DOMAIN-CONTAINING PROTEIN C23A1.17"/>
    <property type="match status" value="1"/>
</dbReference>
<evidence type="ECO:0000256" key="8">
    <source>
        <dbReference type="SAM" id="MobiDB-lite"/>
    </source>
</evidence>
<evidence type="ECO:0000256" key="5">
    <source>
        <dbReference type="ARBA" id="ARBA00022737"/>
    </source>
</evidence>
<evidence type="ECO:0000256" key="3">
    <source>
        <dbReference type="ARBA" id="ARBA00022443"/>
    </source>
</evidence>
<dbReference type="Gene3D" id="3.10.20.90">
    <property type="entry name" value="Phosphatidylinositol 3-kinase Catalytic Subunit, Chain A, domain 1"/>
    <property type="match status" value="1"/>
</dbReference>
<protein>
    <recommendedName>
        <fullName evidence="9">PB1 domain-containing protein</fullName>
    </recommendedName>
</protein>
<dbReference type="SUPFAM" id="SSF48452">
    <property type="entry name" value="TPR-like"/>
    <property type="match status" value="1"/>
</dbReference>
<keyword evidence="6 7" id="KW-0802">TPR repeat</keyword>
<dbReference type="InterPro" id="IPR011990">
    <property type="entry name" value="TPR-like_helical_dom_sf"/>
</dbReference>
<dbReference type="FunFam" id="1.25.40.10:FF:000017">
    <property type="entry name" value="NADPH oxidase regulator NoxR"/>
    <property type="match status" value="1"/>
</dbReference>
<evidence type="ECO:0000256" key="6">
    <source>
        <dbReference type="ARBA" id="ARBA00022803"/>
    </source>
</evidence>
<dbReference type="RefSeq" id="XP_013946894.1">
    <property type="nucleotide sequence ID" value="XM_014091419.1"/>
</dbReference>
<evidence type="ECO:0000313" key="10">
    <source>
        <dbReference type="EMBL" id="EHK48735.1"/>
    </source>
</evidence>
<keyword evidence="11" id="KW-1185">Reference proteome</keyword>
<dbReference type="SMR" id="G9NLH3"/>
<dbReference type="PROSITE" id="PS50005">
    <property type="entry name" value="TPR"/>
    <property type="match status" value="1"/>
</dbReference>
<evidence type="ECO:0000256" key="4">
    <source>
        <dbReference type="ARBA" id="ARBA00022490"/>
    </source>
</evidence>
<dbReference type="Proteomes" id="UP000005426">
    <property type="component" value="Unassembled WGS sequence"/>
</dbReference>
<dbReference type="Pfam" id="PF00515">
    <property type="entry name" value="TPR_1"/>
    <property type="match status" value="1"/>
</dbReference>
<evidence type="ECO:0000256" key="1">
    <source>
        <dbReference type="ARBA" id="ARBA00004496"/>
    </source>
</evidence>
<accession>G9NLH3</accession>
<evidence type="ECO:0000313" key="11">
    <source>
        <dbReference type="Proteomes" id="UP000005426"/>
    </source>
</evidence>
<gene>
    <name evidence="10" type="ORF">TRIATDRAFT_315943</name>
</gene>
<dbReference type="PROSITE" id="PS51745">
    <property type="entry name" value="PB1"/>
    <property type="match status" value="1"/>
</dbReference>
<name>G9NLH3_HYPAI</name>
<feature type="compositionally biased region" description="Polar residues" evidence="8">
    <location>
        <begin position="319"/>
        <end position="329"/>
    </location>
</feature>
<keyword evidence="5" id="KW-0677">Repeat</keyword>
<dbReference type="SUPFAM" id="SSF54277">
    <property type="entry name" value="CAD &amp; PB1 domains"/>
    <property type="match status" value="1"/>
</dbReference>
<dbReference type="InterPro" id="IPR051864">
    <property type="entry name" value="NCF2_NOXA1"/>
</dbReference>
<dbReference type="InterPro" id="IPR019734">
    <property type="entry name" value="TPR_rpt"/>
</dbReference>
<feature type="region of interest" description="Disordered" evidence="8">
    <location>
        <begin position="240"/>
        <end position="385"/>
    </location>
</feature>
<dbReference type="KEGG" id="tatv:25783128"/>
<dbReference type="AlphaFoldDB" id="G9NLH3"/>
<comment type="caution">
    <text evidence="10">The sequence shown here is derived from an EMBL/GenBank/DDBJ whole genome shotgun (WGS) entry which is preliminary data.</text>
</comment>
<dbReference type="OMA" id="MGKIEIW"/>
<feature type="compositionally biased region" description="Acidic residues" evidence="8">
    <location>
        <begin position="343"/>
        <end position="353"/>
    </location>
</feature>
<comment type="subcellular location">
    <subcellularLocation>
        <location evidence="1">Cytoplasm</location>
    </subcellularLocation>
</comment>
<feature type="repeat" description="TPR" evidence="7">
    <location>
        <begin position="36"/>
        <end position="69"/>
    </location>
</feature>
<dbReference type="PROSITE" id="PS50293">
    <property type="entry name" value="TPR_REGION"/>
    <property type="match status" value="1"/>
</dbReference>
<organism evidence="10 11">
    <name type="scientific">Hypocrea atroviridis (strain ATCC 20476 / IMI 206040)</name>
    <name type="common">Trichoderma atroviride</name>
    <dbReference type="NCBI Taxonomy" id="452589"/>
    <lineage>
        <taxon>Eukaryota</taxon>
        <taxon>Fungi</taxon>
        <taxon>Dikarya</taxon>
        <taxon>Ascomycota</taxon>
        <taxon>Pezizomycotina</taxon>
        <taxon>Sordariomycetes</taxon>
        <taxon>Hypocreomycetidae</taxon>
        <taxon>Hypocreales</taxon>
        <taxon>Hypocreaceae</taxon>
        <taxon>Trichoderma</taxon>
    </lineage>
</organism>
<dbReference type="GO" id="GO:0005737">
    <property type="term" value="C:cytoplasm"/>
    <property type="evidence" value="ECO:0007669"/>
    <property type="project" value="UniProtKB-SubCell"/>
</dbReference>
<evidence type="ECO:0000256" key="2">
    <source>
        <dbReference type="ARBA" id="ARBA00008051"/>
    </source>
</evidence>
<keyword evidence="4" id="KW-0963">Cytoplasm</keyword>